<keyword evidence="4" id="KW-1185">Reference proteome</keyword>
<feature type="compositionally biased region" description="Low complexity" evidence="1">
    <location>
        <begin position="315"/>
        <end position="327"/>
    </location>
</feature>
<gene>
    <name evidence="3" type="ORF">FHS13_001083</name>
</gene>
<evidence type="ECO:0000313" key="3">
    <source>
        <dbReference type="EMBL" id="MBB6119148.1"/>
    </source>
</evidence>
<dbReference type="InterPro" id="IPR044857">
    <property type="entry name" value="T7SS_EccB_R1"/>
</dbReference>
<evidence type="ECO:0000256" key="1">
    <source>
        <dbReference type="SAM" id="MobiDB-lite"/>
    </source>
</evidence>
<dbReference type="EMBL" id="JACHJO010000003">
    <property type="protein sequence ID" value="MBB6119148.1"/>
    <property type="molecule type" value="Genomic_DNA"/>
</dbReference>
<feature type="transmembrane region" description="Helical" evidence="2">
    <location>
        <begin position="42"/>
        <end position="62"/>
    </location>
</feature>
<accession>A0A841ISH5</accession>
<keyword evidence="2" id="KW-1133">Transmembrane helix</keyword>
<evidence type="ECO:0000256" key="2">
    <source>
        <dbReference type="SAM" id="Phobius"/>
    </source>
</evidence>
<protein>
    <submittedName>
        <fullName evidence="3">Type VII secretion protein EccB</fullName>
    </submittedName>
</protein>
<reference evidence="3 4" key="1">
    <citation type="submission" date="2020-08" db="EMBL/GenBank/DDBJ databases">
        <title>Genomic Encyclopedia of Type Strains, Phase III (KMG-III): the genomes of soil and plant-associated and newly described type strains.</title>
        <authorList>
            <person name="Whitman W."/>
        </authorList>
    </citation>
    <scope>NUCLEOTIDE SEQUENCE [LARGE SCALE GENOMIC DNA]</scope>
    <source>
        <strain evidence="3 4">CECT 8712</strain>
    </source>
</reference>
<dbReference type="GO" id="GO:0005576">
    <property type="term" value="C:extracellular region"/>
    <property type="evidence" value="ECO:0007669"/>
    <property type="project" value="TreeGrafter"/>
</dbReference>
<dbReference type="NCBIfam" id="TIGR03919">
    <property type="entry name" value="T7SS_EccB"/>
    <property type="match status" value="1"/>
</dbReference>
<organism evidence="3 4">
    <name type="scientific">Nocardiopsis algeriensis</name>
    <dbReference type="NCBI Taxonomy" id="1478215"/>
    <lineage>
        <taxon>Bacteria</taxon>
        <taxon>Bacillati</taxon>
        <taxon>Actinomycetota</taxon>
        <taxon>Actinomycetes</taxon>
        <taxon>Streptosporangiales</taxon>
        <taxon>Nocardiopsidaceae</taxon>
        <taxon>Nocardiopsis</taxon>
    </lineage>
</organism>
<dbReference type="PANTHER" id="PTHR40765:SF2">
    <property type="entry name" value="ESX-2 SECRETION SYSTEM ATPASE ECCB2"/>
    <property type="match status" value="1"/>
</dbReference>
<dbReference type="AlphaFoldDB" id="A0A841ISH5"/>
<proteinExistence type="predicted"/>
<keyword evidence="2" id="KW-0472">Membrane</keyword>
<sequence>MQSRRDRVMAHTFTVGRLGTAMLEGDPDAVDAPMRRTRSGTYIGTAIAAVLCVGFLVFGLIFPGGASTWRQEGRLVVERDSGASYLYSGGVLRPVDNYASARLIQGGEDAVSLVSARSLDGVPVGGPVGIAGAPDALPDPEAAASSVWRLCALPPEKGERARTALVVGDAPDPNPPAGDRAVLVTDPEGAPHLLWQGTRLRLDEEGGAVQALGYGTSRALPVTPAFLDTVPTAPDLAAPEVPGAGEEGAVLAGAPRRVGQVFAVSAPGQDDQHHLLTREGLVPLTLTEALLLLADPGIAEAAYAGSAPEAVPLPAGEAHAGLAPGAEEAGGREPRLPAVPPKLLEDDGRAPCVRLDPDGSLSLTMDGPDSLEAWPVQERPGTAPGCPTPDLVGIPAGEGALVRARPVGGSSSSPTHYLVTDAAAKYPVAGDSALTALGYDAEQALPVPTPLLRLLPTGPLLAEETAALPLAPPARADGTGCPQ</sequence>
<dbReference type="InterPro" id="IPR007795">
    <property type="entry name" value="T7SS_EccB"/>
</dbReference>
<dbReference type="RefSeq" id="WP_184288441.1">
    <property type="nucleotide sequence ID" value="NZ_JACHJO010000003.1"/>
</dbReference>
<comment type="caution">
    <text evidence="3">The sequence shown here is derived from an EMBL/GenBank/DDBJ whole genome shotgun (WGS) entry which is preliminary data.</text>
</comment>
<evidence type="ECO:0000313" key="4">
    <source>
        <dbReference type="Proteomes" id="UP000536604"/>
    </source>
</evidence>
<dbReference type="Gene3D" id="3.30.2390.20">
    <property type="entry name" value="Type VII secretion system EccB, repeat 1 domain"/>
    <property type="match status" value="1"/>
</dbReference>
<name>A0A841ISH5_9ACTN</name>
<feature type="region of interest" description="Disordered" evidence="1">
    <location>
        <begin position="315"/>
        <end position="351"/>
    </location>
</feature>
<keyword evidence="2" id="KW-0812">Transmembrane</keyword>
<dbReference type="Pfam" id="PF05108">
    <property type="entry name" value="T7SS_ESX1_EccB"/>
    <property type="match status" value="1"/>
</dbReference>
<dbReference type="PANTHER" id="PTHR40765">
    <property type="entry name" value="ESX-2 SECRETION SYSTEM ATPASE ECCB2"/>
    <property type="match status" value="1"/>
</dbReference>
<dbReference type="Proteomes" id="UP000536604">
    <property type="component" value="Unassembled WGS sequence"/>
</dbReference>